<dbReference type="AlphaFoldDB" id="A0A292PZK4"/>
<dbReference type="InterPro" id="IPR058584">
    <property type="entry name" value="IMB1_TNPO1-like_TPR"/>
</dbReference>
<dbReference type="InterPro" id="IPR057672">
    <property type="entry name" value="TPR_IPO4/5"/>
</dbReference>
<evidence type="ECO:0000256" key="5">
    <source>
        <dbReference type="ARBA" id="ARBA00022737"/>
    </source>
</evidence>
<dbReference type="EMBL" id="LN890979">
    <property type="protein sequence ID" value="CUS12999.1"/>
    <property type="molecule type" value="Genomic_DNA"/>
</dbReference>
<comment type="subcellular location">
    <subcellularLocation>
        <location evidence="2">Cytoplasm</location>
    </subcellularLocation>
    <subcellularLocation>
        <location evidence="1">Nucleus</location>
    </subcellularLocation>
</comment>
<protein>
    <recommendedName>
        <fullName evidence="9">Importin N-terminal domain-containing protein</fullName>
    </recommendedName>
</protein>
<dbReference type="Pfam" id="PF25780">
    <property type="entry name" value="TPR_IPO5"/>
    <property type="match status" value="1"/>
</dbReference>
<name>A0A292PZK4_9PEZI</name>
<dbReference type="GO" id="GO:0005737">
    <property type="term" value="C:cytoplasm"/>
    <property type="evidence" value="ECO:0007669"/>
    <property type="project" value="UniProtKB-SubCell"/>
</dbReference>
<dbReference type="GO" id="GO:0031267">
    <property type="term" value="F:small GTPase binding"/>
    <property type="evidence" value="ECO:0007669"/>
    <property type="project" value="InterPro"/>
</dbReference>
<feature type="domain" description="Importin N-terminal" evidence="9">
    <location>
        <begin position="24"/>
        <end position="98"/>
    </location>
</feature>
<evidence type="ECO:0000256" key="3">
    <source>
        <dbReference type="ARBA" id="ARBA00022448"/>
    </source>
</evidence>
<keyword evidence="4" id="KW-0963">Cytoplasm</keyword>
<evidence type="ECO:0000313" key="11">
    <source>
        <dbReference type="Proteomes" id="UP001412239"/>
    </source>
</evidence>
<feature type="repeat" description="HEAT" evidence="8">
    <location>
        <begin position="169"/>
        <end position="207"/>
    </location>
</feature>
<dbReference type="Gene3D" id="1.25.10.10">
    <property type="entry name" value="Leucine-rich Repeat Variant"/>
    <property type="match status" value="1"/>
</dbReference>
<evidence type="ECO:0000256" key="2">
    <source>
        <dbReference type="ARBA" id="ARBA00004496"/>
    </source>
</evidence>
<dbReference type="Proteomes" id="UP001412239">
    <property type="component" value="Unassembled WGS sequence"/>
</dbReference>
<evidence type="ECO:0000256" key="7">
    <source>
        <dbReference type="ARBA" id="ARBA00023242"/>
    </source>
</evidence>
<accession>A0A292PZK4</accession>
<organism evidence="10 11">
    <name type="scientific">Tuber aestivum</name>
    <name type="common">summer truffle</name>
    <dbReference type="NCBI Taxonomy" id="59557"/>
    <lineage>
        <taxon>Eukaryota</taxon>
        <taxon>Fungi</taxon>
        <taxon>Dikarya</taxon>
        <taxon>Ascomycota</taxon>
        <taxon>Pezizomycotina</taxon>
        <taxon>Pezizomycetes</taxon>
        <taxon>Pezizales</taxon>
        <taxon>Tuberaceae</taxon>
        <taxon>Tuber</taxon>
    </lineage>
</organism>
<feature type="repeat" description="HEAT" evidence="8">
    <location>
        <begin position="392"/>
        <end position="430"/>
    </location>
</feature>
<gene>
    <name evidence="10" type="ORF">GSTUAT00002914001</name>
</gene>
<dbReference type="SUPFAM" id="SSF48371">
    <property type="entry name" value="ARM repeat"/>
    <property type="match status" value="2"/>
</dbReference>
<dbReference type="InterPro" id="IPR001494">
    <property type="entry name" value="Importin-beta_N"/>
</dbReference>
<sequence length="1092" mass="120848">MDERSFIQLLENILTPDTNIVKHATGTLRRDYYSKPESLPALLHLLRTHLNPQIRQLAAVEARNLVPRFWVARDNGPSQIPAELRIQLRESILQSTLEETNPLVKHSSARVISSMAKIDLPAGEWTDLPGFLVRAASSDRAENREVGVYILFTLIESLEEVVADKWHEFLPLFSRTINDQGSMAVRLNTLLALGKMAESLNSEKHPDGVTAFKEVLPSMVAVLKELVDAGDEEKANSAFEVFQTLLIVDSSLISSHFRDLVQFFSDLASSTNVDDDFRSKAVSFLMSCLRYKKMKMQSLKFGEQLTLRALQIVTEFRDLEDTDEVSPARSALGLLDYLSGSLPPSQVVVPLLNVLPQYTGSQDPEYRKAAVLALGMCVEGAPDFIATQISTIFPVVLQLLSDPEARVRQAALHTVAQLADDLAEDMGREHSRLIPALIRLLDSHDGSDAWKAACHAIDAVLVGIDKKDVEAYLPTLMPRLSEMFQRDDLKLKAAAVGGIGSTAQAAKDSFSPYFQATMGALFPYILVKDSEDELDLRGVVVDAMGNIAEAVGMQAFTPYVQPLMESTMDGLNLGHPRLRETSFMFFSIMARVYREEFTPFLPNVTQALFQSLEQTETDIDVEIGELAKDTIITSVGAMGTQKVTLGEDIRGEIQPIDIDADDEDDALWDELNAVNAVALEKEVAADVIGEVLSNCKEGYLQYLEKTVELLALKAQHPYEGVRKASISTLWRSYATLWQVMQNRGMGKWLPGLPLKVQPSPELVRLGNVVINCTLANWSIETDRSTVTDICVNVAETLSLCGPAFLVDATGTIMTELASQLVLILRKQHPSQLGEEDEEFPELYESSECDWILVDSAMDVALGLSKALGTQFGEIWKLVGNLLIKYASSSEAVERSTSVGVIAECIKYMEEGCTPYTSQLMKTLLHRLSDEDQETKSNAAFAMGMLCIKSQAVQVITSNYGTILHKLEPFLQAQNHRMLDNACGCIARMIMAHPNSVPLGDVLPALAGLLPLKEDYEENEPIYKMLVQLYKDSNQTAFGMTQQFVPIIAAVLSPPEEQLMLQTREELIGLVRFLFKTEPGVIQGYDNLISLAN</sequence>
<evidence type="ECO:0000256" key="8">
    <source>
        <dbReference type="PROSITE-ProRule" id="PRU00103"/>
    </source>
</evidence>
<evidence type="ECO:0000256" key="4">
    <source>
        <dbReference type="ARBA" id="ARBA00022490"/>
    </source>
</evidence>
<evidence type="ECO:0000259" key="9">
    <source>
        <dbReference type="PROSITE" id="PS50166"/>
    </source>
</evidence>
<keyword evidence="3" id="KW-0813">Transport</keyword>
<dbReference type="GO" id="GO:0005634">
    <property type="term" value="C:nucleus"/>
    <property type="evidence" value="ECO:0007669"/>
    <property type="project" value="UniProtKB-ARBA"/>
</dbReference>
<dbReference type="Pfam" id="PF03810">
    <property type="entry name" value="IBN_N"/>
    <property type="match status" value="1"/>
</dbReference>
<dbReference type="PROSITE" id="PS50077">
    <property type="entry name" value="HEAT_REPEAT"/>
    <property type="match status" value="2"/>
</dbReference>
<dbReference type="InterPro" id="IPR011989">
    <property type="entry name" value="ARM-like"/>
</dbReference>
<keyword evidence="6" id="KW-0653">Protein transport</keyword>
<dbReference type="InterPro" id="IPR040122">
    <property type="entry name" value="Importin_beta"/>
</dbReference>
<evidence type="ECO:0000256" key="6">
    <source>
        <dbReference type="ARBA" id="ARBA00022927"/>
    </source>
</evidence>
<reference evidence="10" key="1">
    <citation type="submission" date="2015-10" db="EMBL/GenBank/DDBJ databases">
        <authorList>
            <person name="Regsiter A."/>
            <person name="william w."/>
        </authorList>
    </citation>
    <scope>NUCLEOTIDE SEQUENCE</scope>
    <source>
        <strain evidence="10">Montdore</strain>
    </source>
</reference>
<proteinExistence type="predicted"/>
<evidence type="ECO:0000313" key="10">
    <source>
        <dbReference type="EMBL" id="CUS12999.1"/>
    </source>
</evidence>
<dbReference type="PROSITE" id="PS50166">
    <property type="entry name" value="IMPORTIN_B_NT"/>
    <property type="match status" value="1"/>
</dbReference>
<dbReference type="SMART" id="SM00913">
    <property type="entry name" value="IBN_N"/>
    <property type="match status" value="1"/>
</dbReference>
<dbReference type="Pfam" id="PF25574">
    <property type="entry name" value="TPR_IMB1"/>
    <property type="match status" value="1"/>
</dbReference>
<dbReference type="GO" id="GO:0006606">
    <property type="term" value="P:protein import into nucleus"/>
    <property type="evidence" value="ECO:0007669"/>
    <property type="project" value="InterPro"/>
</dbReference>
<dbReference type="InterPro" id="IPR021133">
    <property type="entry name" value="HEAT_type_2"/>
</dbReference>
<dbReference type="PANTHER" id="PTHR10527">
    <property type="entry name" value="IMPORTIN BETA"/>
    <property type="match status" value="1"/>
</dbReference>
<keyword evidence="5" id="KW-0677">Repeat</keyword>
<dbReference type="Pfam" id="PF13513">
    <property type="entry name" value="HEAT_EZ"/>
    <property type="match status" value="1"/>
</dbReference>
<dbReference type="InterPro" id="IPR016024">
    <property type="entry name" value="ARM-type_fold"/>
</dbReference>
<evidence type="ECO:0000256" key="1">
    <source>
        <dbReference type="ARBA" id="ARBA00004123"/>
    </source>
</evidence>
<keyword evidence="7" id="KW-0539">Nucleus</keyword>
<keyword evidence="11" id="KW-1185">Reference proteome</keyword>